<dbReference type="GO" id="GO:0003700">
    <property type="term" value="F:DNA-binding transcription factor activity"/>
    <property type="evidence" value="ECO:0007669"/>
    <property type="project" value="InterPro"/>
</dbReference>
<keyword evidence="1" id="KW-0805">Transcription regulation</keyword>
<dbReference type="SMART" id="SM00342">
    <property type="entry name" value="HTH_ARAC"/>
    <property type="match status" value="1"/>
</dbReference>
<protein>
    <recommendedName>
        <fullName evidence="4">HTH araC/xylS-type domain-containing protein</fullName>
    </recommendedName>
</protein>
<dbReference type="AlphaFoldDB" id="A0A0R1VTQ6"/>
<reference evidence="5 6" key="1">
    <citation type="journal article" date="2015" name="Genome Announc.">
        <title>Expanding the biotechnology potential of lactobacilli through comparative genomics of 213 strains and associated genera.</title>
        <authorList>
            <person name="Sun Z."/>
            <person name="Harris H.M."/>
            <person name="McCann A."/>
            <person name="Guo C."/>
            <person name="Argimon S."/>
            <person name="Zhang W."/>
            <person name="Yang X."/>
            <person name="Jeffery I.B."/>
            <person name="Cooney J.C."/>
            <person name="Kagawa T.F."/>
            <person name="Liu W."/>
            <person name="Song Y."/>
            <person name="Salvetti E."/>
            <person name="Wrobel A."/>
            <person name="Rasinkangas P."/>
            <person name="Parkhill J."/>
            <person name="Rea M.C."/>
            <person name="O'Sullivan O."/>
            <person name="Ritari J."/>
            <person name="Douillard F.P."/>
            <person name="Paul Ross R."/>
            <person name="Yang R."/>
            <person name="Briner A.E."/>
            <person name="Felis G.E."/>
            <person name="de Vos W.M."/>
            <person name="Barrangou R."/>
            <person name="Klaenhammer T.R."/>
            <person name="Caufield P.W."/>
            <person name="Cui Y."/>
            <person name="Zhang H."/>
            <person name="O'Toole P.W."/>
        </authorList>
    </citation>
    <scope>NUCLEOTIDE SEQUENCE [LARGE SCALE GENOMIC DNA]</scope>
    <source>
        <strain evidence="5 6">DSM 18630</strain>
    </source>
</reference>
<dbReference type="Gene3D" id="1.10.10.60">
    <property type="entry name" value="Homeodomain-like"/>
    <property type="match status" value="2"/>
</dbReference>
<evidence type="ECO:0000313" key="5">
    <source>
        <dbReference type="EMBL" id="KRM06070.1"/>
    </source>
</evidence>
<evidence type="ECO:0000256" key="3">
    <source>
        <dbReference type="ARBA" id="ARBA00023163"/>
    </source>
</evidence>
<evidence type="ECO:0000256" key="1">
    <source>
        <dbReference type="ARBA" id="ARBA00023015"/>
    </source>
</evidence>
<accession>A0A0R1VTQ6</accession>
<keyword evidence="3" id="KW-0804">Transcription</keyword>
<evidence type="ECO:0000259" key="4">
    <source>
        <dbReference type="PROSITE" id="PS01124"/>
    </source>
</evidence>
<dbReference type="PANTHER" id="PTHR43280:SF2">
    <property type="entry name" value="HTH-TYPE TRANSCRIPTIONAL REGULATOR EXSA"/>
    <property type="match status" value="1"/>
</dbReference>
<keyword evidence="2" id="KW-0238">DNA-binding</keyword>
<proteinExistence type="predicted"/>
<dbReference type="InterPro" id="IPR018060">
    <property type="entry name" value="HTH_AraC"/>
</dbReference>
<dbReference type="Pfam" id="PF12833">
    <property type="entry name" value="HTH_18"/>
    <property type="match status" value="1"/>
</dbReference>
<dbReference type="InterPro" id="IPR009057">
    <property type="entry name" value="Homeodomain-like_sf"/>
</dbReference>
<sequence length="369" mass="42757">MFTFPPTIKSKKEILTLNKYFDSNKNPSLFLPESEIIYGKIKIRDNKDYIIIGPVINDSFTPNRLDKDFNLSQFDLTEIHNIAADVFSPKFNLNSFSNFLILTNYLINKKMLTTSKHFQLLNTHVIKNINTQKTKQKIHKVESNNLHNTYFLEQEMLNYIRRGQKKNLINFLENKMSKSFLHAGKMGETPLRQTKNIFIGTLVKVGNQAAIPGGMAIEDVYELIDNYTIKCEKLSSVDQILALQYNMLIDFCQLIKNKKISTVSVEVQRMMNFIDGRVNTTTTIADVAKFCNRSNSYVGRTFKKETGKTIHQYILEAKLIEGQNLLTYTDMTIAEISNYLNFSSQSYFQNCFRKYFEVTPFTFRRNSSA</sequence>
<feature type="domain" description="HTH araC/xylS-type" evidence="4">
    <location>
        <begin position="268"/>
        <end position="366"/>
    </location>
</feature>
<comment type="caution">
    <text evidence="5">The sequence shown here is derived from an EMBL/GenBank/DDBJ whole genome shotgun (WGS) entry which is preliminary data.</text>
</comment>
<name>A0A0R1VTQ6_9LACO</name>
<evidence type="ECO:0000313" key="6">
    <source>
        <dbReference type="Proteomes" id="UP000051451"/>
    </source>
</evidence>
<dbReference type="GO" id="GO:0043565">
    <property type="term" value="F:sequence-specific DNA binding"/>
    <property type="evidence" value="ECO:0007669"/>
    <property type="project" value="InterPro"/>
</dbReference>
<dbReference type="InterPro" id="IPR018062">
    <property type="entry name" value="HTH_AraC-typ_CS"/>
</dbReference>
<dbReference type="PANTHER" id="PTHR43280">
    <property type="entry name" value="ARAC-FAMILY TRANSCRIPTIONAL REGULATOR"/>
    <property type="match status" value="1"/>
</dbReference>
<keyword evidence="6" id="KW-1185">Reference proteome</keyword>
<evidence type="ECO:0000256" key="2">
    <source>
        <dbReference type="ARBA" id="ARBA00023125"/>
    </source>
</evidence>
<dbReference type="STRING" id="1423750.FC89_GL000937"/>
<dbReference type="PROSITE" id="PS01124">
    <property type="entry name" value="HTH_ARAC_FAMILY_2"/>
    <property type="match status" value="1"/>
</dbReference>
<dbReference type="PROSITE" id="PS00041">
    <property type="entry name" value="HTH_ARAC_FAMILY_1"/>
    <property type="match status" value="1"/>
</dbReference>
<dbReference type="PATRIC" id="fig|1423750.3.peg.961"/>
<organism evidence="5 6">
    <name type="scientific">Liquorilactobacillus ghanensis DSM 18630</name>
    <dbReference type="NCBI Taxonomy" id="1423750"/>
    <lineage>
        <taxon>Bacteria</taxon>
        <taxon>Bacillati</taxon>
        <taxon>Bacillota</taxon>
        <taxon>Bacilli</taxon>
        <taxon>Lactobacillales</taxon>
        <taxon>Lactobacillaceae</taxon>
        <taxon>Liquorilactobacillus</taxon>
    </lineage>
</organism>
<dbReference type="EMBL" id="AZGB01000016">
    <property type="protein sequence ID" value="KRM06070.1"/>
    <property type="molecule type" value="Genomic_DNA"/>
</dbReference>
<dbReference type="SUPFAM" id="SSF46689">
    <property type="entry name" value="Homeodomain-like"/>
    <property type="match status" value="2"/>
</dbReference>
<dbReference type="Proteomes" id="UP000051451">
    <property type="component" value="Unassembled WGS sequence"/>
</dbReference>
<gene>
    <name evidence="5" type="ORF">FC89_GL000937</name>
</gene>